<evidence type="ECO:0000313" key="10">
    <source>
        <dbReference type="EMBL" id="KAK4877225.1"/>
    </source>
</evidence>
<evidence type="ECO:0000256" key="5">
    <source>
        <dbReference type="ARBA" id="ARBA00023098"/>
    </source>
</evidence>
<keyword evidence="6" id="KW-0325">Glycoprotein</keyword>
<keyword evidence="3" id="KW-0378">Hydrolase</keyword>
<sequence>MKFIILCAVVIAAIVIRFLKTTSNNVCKNFEDYYTDRDSNQNCYHNPDLDLTVPEIVQREGYPIELHHVTTKDGYSLTIFRIPYGKTKDSNKTKKPVFLQHGLGSNSCCWVNRKEKSLGFILADEGYDVWLGNFRGSMYSKNHSHLSPDDFEFWDFSVHEHGIYDLPAQLTYIKSITQQKIFYIGYSLGTMAMYIYGVTFPEVAKEQIQIFINLAPSTYLNSTRTILKHAFANWHLAEPFVRLVTNGYFFARMYSPKILKSICYPYPFQMKICQIPDMVFAGFSYDHIDPETFQISFIQNADSVSIKGFAHMCQFVAKGIFQSYDYGVDKNLKVYGMPDPVYYNLTKMKVPTHFIRAHNDLITTKENVEFLYNSLPKETKPNEIYVIDDENFNHHDFLTTLCTVVIAIIGIKFFKKSSNNVCKTFEDYYTDRDNNKNCYHNPDHDLAIPEIVKRQGYPIESHHVTTTDGYILTIFRIPYGKIKSSNKNKKPVFLQHGLGSNSCCFVNRKEKSLGFILADQGYDVWLGNFRGSTYSKSHWYLSPDDYEFWNFSVHEHGIYDLPAQLTYVKNKTQQKILYIGYSLGTMAMYIYGVTFPQIAEEQIQIFVNLAPSTYLNNTWTIIRHVIPLWYLVEPLMQKITNGRIFARIYSREIAKSICYPYPLQMKICQFPEMVLAGFSYGHIDPETLPISFIQNVDWLSIKELTHLCQFILKGKFQSYDYGLEKNKVIYGSSDPVFYNLTKMKVPTYFIRAHNDLVTTKENVELLYNSLPKEATPYEIYVVDDENFNHNDFLTSKDVVPLLYDHIVQFLKKH</sequence>
<comment type="caution">
    <text evidence="10">The sequence shown here is derived from an EMBL/GenBank/DDBJ whole genome shotgun (WGS) entry which is preliminary data.</text>
</comment>
<dbReference type="Proteomes" id="UP001353858">
    <property type="component" value="Unassembled WGS sequence"/>
</dbReference>
<feature type="signal peptide" evidence="8">
    <location>
        <begin position="1"/>
        <end position="23"/>
    </location>
</feature>
<comment type="similarity">
    <text evidence="1">Belongs to the AB hydrolase superfamily. Lipase family.</text>
</comment>
<organism evidence="10 11">
    <name type="scientific">Aquatica leii</name>
    <dbReference type="NCBI Taxonomy" id="1421715"/>
    <lineage>
        <taxon>Eukaryota</taxon>
        <taxon>Metazoa</taxon>
        <taxon>Ecdysozoa</taxon>
        <taxon>Arthropoda</taxon>
        <taxon>Hexapoda</taxon>
        <taxon>Insecta</taxon>
        <taxon>Pterygota</taxon>
        <taxon>Neoptera</taxon>
        <taxon>Endopterygota</taxon>
        <taxon>Coleoptera</taxon>
        <taxon>Polyphaga</taxon>
        <taxon>Elateriformia</taxon>
        <taxon>Elateroidea</taxon>
        <taxon>Lampyridae</taxon>
        <taxon>Luciolinae</taxon>
        <taxon>Aquatica</taxon>
    </lineage>
</organism>
<dbReference type="EMBL" id="JARPUR010000004">
    <property type="protein sequence ID" value="KAK4877225.1"/>
    <property type="molecule type" value="Genomic_DNA"/>
</dbReference>
<dbReference type="GO" id="GO:0016787">
    <property type="term" value="F:hydrolase activity"/>
    <property type="evidence" value="ECO:0007669"/>
    <property type="project" value="UniProtKB-KW"/>
</dbReference>
<evidence type="ECO:0000256" key="7">
    <source>
        <dbReference type="SAM" id="Phobius"/>
    </source>
</evidence>
<reference evidence="11" key="1">
    <citation type="submission" date="2023-01" db="EMBL/GenBank/DDBJ databases">
        <title>Key to firefly adult light organ development and bioluminescence: homeobox transcription factors regulate luciferase expression and transportation to peroxisome.</title>
        <authorList>
            <person name="Fu X."/>
        </authorList>
    </citation>
    <scope>NUCLEOTIDE SEQUENCE [LARGE SCALE GENOMIC DNA]</scope>
</reference>
<evidence type="ECO:0000313" key="11">
    <source>
        <dbReference type="Proteomes" id="UP001353858"/>
    </source>
</evidence>
<keyword evidence="7" id="KW-0812">Transmembrane</keyword>
<accession>A0AAN7NZZ2</accession>
<feature type="transmembrane region" description="Helical" evidence="7">
    <location>
        <begin position="576"/>
        <end position="595"/>
    </location>
</feature>
<keyword evidence="7" id="KW-0472">Membrane</keyword>
<feature type="domain" description="Partial AB-hydrolase lipase" evidence="9">
    <location>
        <begin position="448"/>
        <end position="507"/>
    </location>
</feature>
<keyword evidence="7" id="KW-1133">Transmembrane helix</keyword>
<evidence type="ECO:0000256" key="6">
    <source>
        <dbReference type="ARBA" id="ARBA00023180"/>
    </source>
</evidence>
<dbReference type="Gene3D" id="3.40.50.1820">
    <property type="entry name" value="alpha/beta hydrolase"/>
    <property type="match status" value="2"/>
</dbReference>
<dbReference type="InterPro" id="IPR029058">
    <property type="entry name" value="AB_hydrolase_fold"/>
</dbReference>
<protein>
    <recommendedName>
        <fullName evidence="9">Partial AB-hydrolase lipase domain-containing protein</fullName>
    </recommendedName>
</protein>
<dbReference type="Pfam" id="PF04083">
    <property type="entry name" value="Abhydro_lipase"/>
    <property type="match status" value="2"/>
</dbReference>
<dbReference type="SUPFAM" id="SSF53474">
    <property type="entry name" value="alpha/beta-Hydrolases"/>
    <property type="match status" value="2"/>
</dbReference>
<keyword evidence="5" id="KW-0443">Lipid metabolism</keyword>
<dbReference type="AlphaFoldDB" id="A0AAN7NZZ2"/>
<keyword evidence="4" id="KW-0442">Lipid degradation</keyword>
<evidence type="ECO:0000256" key="2">
    <source>
        <dbReference type="ARBA" id="ARBA00022729"/>
    </source>
</evidence>
<feature type="chain" id="PRO_5042906174" description="Partial AB-hydrolase lipase domain-containing protein" evidence="8">
    <location>
        <begin position="24"/>
        <end position="813"/>
    </location>
</feature>
<proteinExistence type="inferred from homology"/>
<gene>
    <name evidence="10" type="ORF">RN001_009731</name>
</gene>
<dbReference type="GO" id="GO:0016042">
    <property type="term" value="P:lipid catabolic process"/>
    <property type="evidence" value="ECO:0007669"/>
    <property type="project" value="UniProtKB-KW"/>
</dbReference>
<dbReference type="FunFam" id="3.40.50.1820:FF:000057">
    <property type="entry name" value="Lipase"/>
    <property type="match status" value="2"/>
</dbReference>
<evidence type="ECO:0000256" key="3">
    <source>
        <dbReference type="ARBA" id="ARBA00022801"/>
    </source>
</evidence>
<evidence type="ECO:0000256" key="8">
    <source>
        <dbReference type="SAM" id="SignalP"/>
    </source>
</evidence>
<feature type="transmembrane region" description="Helical" evidence="7">
    <location>
        <begin position="397"/>
        <end position="414"/>
    </location>
</feature>
<evidence type="ECO:0000256" key="4">
    <source>
        <dbReference type="ARBA" id="ARBA00022963"/>
    </source>
</evidence>
<evidence type="ECO:0000259" key="9">
    <source>
        <dbReference type="Pfam" id="PF04083"/>
    </source>
</evidence>
<evidence type="ECO:0000256" key="1">
    <source>
        <dbReference type="ARBA" id="ARBA00010701"/>
    </source>
</evidence>
<feature type="domain" description="Partial AB-hydrolase lipase" evidence="9">
    <location>
        <begin position="53"/>
        <end position="112"/>
    </location>
</feature>
<dbReference type="InterPro" id="IPR006693">
    <property type="entry name" value="AB_hydrolase_lipase"/>
</dbReference>
<keyword evidence="2 8" id="KW-0732">Signal</keyword>
<name>A0AAN7NZZ2_9COLE</name>
<keyword evidence="11" id="KW-1185">Reference proteome</keyword>
<dbReference type="PANTHER" id="PTHR11005">
    <property type="entry name" value="LYSOSOMAL ACID LIPASE-RELATED"/>
    <property type="match status" value="1"/>
</dbReference>